<sequence>MTRTVYYTATTLDGFLADPDDSLAWLMRQDLDEEGPQNYGAFIAGIGALVMGSTTYEWVLDHLGATGEAWSYAQPTWVMTTRELAVPEGADVRFARGDVRDLQAELAAAAGDLDVWVVGGGDLAGQYADAGLLDEVIVSIAPVVLGAGRPLLPRRLDLRLEETSRNGAFVTARYSIDGVLLEDRT</sequence>
<keyword evidence="3" id="KW-1185">Reference proteome</keyword>
<reference evidence="2 3" key="1">
    <citation type="journal article" date="2009" name="Int. J. Syst. Evol. Microbiol.">
        <title>Nocardioides caeni sp. nov., isolated from wastewater.</title>
        <authorList>
            <person name="Yoon J.H."/>
            <person name="Kang S.J."/>
            <person name="Park S."/>
            <person name="Kim W."/>
            <person name="Oh T.K."/>
        </authorList>
    </citation>
    <scope>NUCLEOTIDE SEQUENCE [LARGE SCALE GENOMIC DNA]</scope>
    <source>
        <strain evidence="2 3">DSM 23134</strain>
    </source>
</reference>
<feature type="domain" description="Bacterial bifunctional deaminase-reductase C-terminal" evidence="1">
    <location>
        <begin position="8"/>
        <end position="155"/>
    </location>
</feature>
<name>A0A4S8NFC3_9ACTN</name>
<dbReference type="Gene3D" id="3.40.430.10">
    <property type="entry name" value="Dihydrofolate Reductase, subunit A"/>
    <property type="match status" value="1"/>
</dbReference>
<accession>A0A4S8NFC3</accession>
<evidence type="ECO:0000259" key="1">
    <source>
        <dbReference type="Pfam" id="PF01872"/>
    </source>
</evidence>
<dbReference type="InterPro" id="IPR024072">
    <property type="entry name" value="DHFR-like_dom_sf"/>
</dbReference>
<evidence type="ECO:0000313" key="2">
    <source>
        <dbReference type="EMBL" id="THV14652.1"/>
    </source>
</evidence>
<dbReference type="PANTHER" id="PTHR38011">
    <property type="entry name" value="DIHYDROFOLATE REDUCTASE FAMILY PROTEIN (AFU_ORTHOLOGUE AFUA_8G06820)"/>
    <property type="match status" value="1"/>
</dbReference>
<evidence type="ECO:0000313" key="3">
    <source>
        <dbReference type="Proteomes" id="UP000307087"/>
    </source>
</evidence>
<comment type="caution">
    <text evidence="2">The sequence shown here is derived from an EMBL/GenBank/DDBJ whole genome shotgun (WGS) entry which is preliminary data.</text>
</comment>
<dbReference type="OrthoDB" id="3427770at2"/>
<dbReference type="GO" id="GO:0009231">
    <property type="term" value="P:riboflavin biosynthetic process"/>
    <property type="evidence" value="ECO:0007669"/>
    <property type="project" value="InterPro"/>
</dbReference>
<dbReference type="EMBL" id="STGW01000004">
    <property type="protein sequence ID" value="THV14652.1"/>
    <property type="molecule type" value="Genomic_DNA"/>
</dbReference>
<gene>
    <name evidence="2" type="ORF">E9934_08300</name>
</gene>
<proteinExistence type="predicted"/>
<dbReference type="GO" id="GO:0008703">
    <property type="term" value="F:5-amino-6-(5-phosphoribosylamino)uracil reductase activity"/>
    <property type="evidence" value="ECO:0007669"/>
    <property type="project" value="InterPro"/>
</dbReference>
<protein>
    <submittedName>
        <fullName evidence="2">Dihydrofolate reductase</fullName>
    </submittedName>
</protein>
<dbReference type="SUPFAM" id="SSF53597">
    <property type="entry name" value="Dihydrofolate reductase-like"/>
    <property type="match status" value="1"/>
</dbReference>
<dbReference type="Proteomes" id="UP000307087">
    <property type="component" value="Unassembled WGS sequence"/>
</dbReference>
<dbReference type="RefSeq" id="WP_136562415.1">
    <property type="nucleotide sequence ID" value="NZ_BAABLS010000003.1"/>
</dbReference>
<dbReference type="InterPro" id="IPR050765">
    <property type="entry name" value="Riboflavin_Biosynth_HTPR"/>
</dbReference>
<dbReference type="Pfam" id="PF01872">
    <property type="entry name" value="RibD_C"/>
    <property type="match status" value="1"/>
</dbReference>
<dbReference type="AlphaFoldDB" id="A0A4S8NFC3"/>
<dbReference type="InterPro" id="IPR002734">
    <property type="entry name" value="RibDG_C"/>
</dbReference>
<organism evidence="2 3">
    <name type="scientific">Nocardioides caeni</name>
    <dbReference type="NCBI Taxonomy" id="574700"/>
    <lineage>
        <taxon>Bacteria</taxon>
        <taxon>Bacillati</taxon>
        <taxon>Actinomycetota</taxon>
        <taxon>Actinomycetes</taxon>
        <taxon>Propionibacteriales</taxon>
        <taxon>Nocardioidaceae</taxon>
        <taxon>Nocardioides</taxon>
    </lineage>
</organism>
<dbReference type="PANTHER" id="PTHR38011:SF11">
    <property type="entry name" value="2,5-DIAMINO-6-RIBOSYLAMINO-4(3H)-PYRIMIDINONE 5'-PHOSPHATE REDUCTASE"/>
    <property type="match status" value="1"/>
</dbReference>